<feature type="domain" description="Cyclin N-terminal" evidence="5">
    <location>
        <begin position="275"/>
        <end position="347"/>
    </location>
</feature>
<comment type="similarity">
    <text evidence="1">Belongs to the cyclin family. Cyclin AB subfamily.</text>
</comment>
<evidence type="ECO:0000256" key="1">
    <source>
        <dbReference type="ARBA" id="ARBA00006955"/>
    </source>
</evidence>
<dbReference type="Pfam" id="PF00134">
    <property type="entry name" value="Cyclin_N"/>
    <property type="match status" value="1"/>
</dbReference>
<protein>
    <submittedName>
        <fullName evidence="7">CYCLIN B15</fullName>
    </submittedName>
</protein>
<keyword evidence="8" id="KW-1185">Reference proteome</keyword>
<organism evidence="7 8">
    <name type="scientific">Arabidopsis thaliana</name>
    <name type="common">Mouse-ear cress</name>
    <dbReference type="NCBI Taxonomy" id="3702"/>
    <lineage>
        <taxon>Eukaryota</taxon>
        <taxon>Viridiplantae</taxon>
        <taxon>Streptophyta</taxon>
        <taxon>Embryophyta</taxon>
        <taxon>Tracheophyta</taxon>
        <taxon>Spermatophyta</taxon>
        <taxon>Magnoliopsida</taxon>
        <taxon>eudicotyledons</taxon>
        <taxon>Gunneridae</taxon>
        <taxon>Pentapetalae</taxon>
        <taxon>rosids</taxon>
        <taxon>malvids</taxon>
        <taxon>Brassicales</taxon>
        <taxon>Brassicaceae</taxon>
        <taxon>Camelineae</taxon>
        <taxon>Arabidopsis</taxon>
    </lineage>
</organism>
<evidence type="ECO:0000313" key="7">
    <source>
        <dbReference type="EMBL" id="ANM57699.1"/>
    </source>
</evidence>
<dbReference type="FunFam" id="1.10.472.10:FF:000198">
    <property type="entry name" value="G2/mitotic-specific cyclin-B1"/>
    <property type="match status" value="1"/>
</dbReference>
<dbReference type="ExpressionAtlas" id="A0A1P8AM20">
    <property type="expression patterns" value="baseline and differential"/>
</dbReference>
<dbReference type="GO" id="GO:0051301">
    <property type="term" value="P:cell division"/>
    <property type="evidence" value="ECO:0007669"/>
    <property type="project" value="UniProtKB-KW"/>
</dbReference>
<reference evidence="8" key="2">
    <citation type="journal article" date="2017" name="Plant J.">
        <title>Araport11: a complete reannotation of the Arabidopsis thaliana reference genome.</title>
        <authorList>
            <person name="Cheng C.Y."/>
            <person name="Krishnakumar V."/>
            <person name="Chan A.P."/>
            <person name="Thibaud-Nissen F."/>
            <person name="Schobel S."/>
            <person name="Town C.D."/>
        </authorList>
    </citation>
    <scope>GENOME REANNOTATION</scope>
    <source>
        <strain evidence="8">cv. Columbia</strain>
    </source>
</reference>
<dbReference type="GeneID" id="840348"/>
<dbReference type="GO" id="GO:0005829">
    <property type="term" value="C:cytosol"/>
    <property type="evidence" value="ECO:0007669"/>
    <property type="project" value="UniProtKB-ARBA"/>
</dbReference>
<dbReference type="ProteomicsDB" id="218312"/>
<dbReference type="InterPro" id="IPR036915">
    <property type="entry name" value="Cyclin-like_sf"/>
</dbReference>
<dbReference type="PROSITE" id="PS00292">
    <property type="entry name" value="CYCLINS"/>
    <property type="match status" value="1"/>
</dbReference>
<dbReference type="Gene3D" id="1.10.472.10">
    <property type="entry name" value="Cyclin-like"/>
    <property type="match status" value="4"/>
</dbReference>
<evidence type="ECO:0000259" key="5">
    <source>
        <dbReference type="Pfam" id="PF00134"/>
    </source>
</evidence>
<evidence type="ECO:0000313" key="6">
    <source>
        <dbReference type="Araport" id="AT1G34460"/>
    </source>
</evidence>
<dbReference type="Proteomes" id="UP000006548">
    <property type="component" value="Chromosome 1"/>
</dbReference>
<dbReference type="SMR" id="A0A1P8AM20"/>
<dbReference type="InterPro" id="IPR039361">
    <property type="entry name" value="Cyclin"/>
</dbReference>
<keyword evidence="4" id="KW-0131">Cell cycle</keyword>
<evidence type="ECO:0000256" key="4">
    <source>
        <dbReference type="ARBA" id="ARBA00023306"/>
    </source>
</evidence>
<name>A0A1P8AM20_ARATH</name>
<sequence length="498" mass="56385">MAHYINIYGKRLFDIGLYLKTSVDLILQQQHVLMSQQKFTDISLCHREAPNPKLDLPDDNRLSPLTELEDIGQQSKTLGTAIHRKISEQKRVIESGSVASIVEHKRTNLSAIMATRANIPEQVRGAPLVDGLKIQNKNGAVKNRRALGDIGNLVSVPGVQGGKAQPPINRPITLSFRAQLLANAQLERKPINGDNKVPALGPKSQPLAARNPEAQRAVQKKNLVVKQQTKPVEVIETKRNAQSKAACGIVNKPKILDIDESDKDNHVAAVEYVDDMYSFYKEVEKESQPKMYMHIQTEMNEKMRAILIDWLLEVHIKFELNLETLYLTVNIIDRFLYVKAVPKRELQVNDLVYVTDNAYSSRQILVMKKAILGNLEWYLTIPTQYVFLFCFIKASISDPEVLHVQKKNLQASKTKSFSIQVLSFSSHKSIVKSDQFCKKFNLCQEVTALASEFHLGNCEAWRETVTKLKDPETKVKVVEKILFWSPGCYEIWLPGEST</sequence>
<reference evidence="7 8" key="1">
    <citation type="journal article" date="2000" name="Nature">
        <title>Sequence and analysis of chromosome 1 of the plant Arabidopsis thaliana.</title>
        <authorList>
            <person name="Theologis A."/>
            <person name="Ecker J.R."/>
            <person name="Palm C.J."/>
            <person name="Federspiel N.A."/>
            <person name="Kaul S."/>
            <person name="White O."/>
            <person name="Alonso J."/>
            <person name="Altafi H."/>
            <person name="Araujo R."/>
            <person name="Bowman C.L."/>
            <person name="Brooks S.Y."/>
            <person name="Buehler E."/>
            <person name="Chan A."/>
            <person name="Chao Q."/>
            <person name="Chen H."/>
            <person name="Cheuk R.F."/>
            <person name="Chin C.W."/>
            <person name="Chung M.K."/>
            <person name="Conn L."/>
            <person name="Conway A.B."/>
            <person name="Conway A.R."/>
            <person name="Creasy T.H."/>
            <person name="Dewar K."/>
            <person name="Dunn P."/>
            <person name="Etgu P."/>
            <person name="Feldblyum T.V."/>
            <person name="Feng J."/>
            <person name="Fong B."/>
            <person name="Fujii C.Y."/>
            <person name="Gill J.E."/>
            <person name="Goldsmith A.D."/>
            <person name="Haas B."/>
            <person name="Hansen N.F."/>
            <person name="Hughes B."/>
            <person name="Huizar L."/>
            <person name="Hunter J.L."/>
            <person name="Jenkins J."/>
            <person name="Johnson-Hopson C."/>
            <person name="Khan S."/>
            <person name="Khaykin E."/>
            <person name="Kim C.J."/>
            <person name="Koo H.L."/>
            <person name="Kremenetskaia I."/>
            <person name="Kurtz D.B."/>
            <person name="Kwan A."/>
            <person name="Lam B."/>
            <person name="Langin-Hooper S."/>
            <person name="Lee A."/>
            <person name="Lee J.M."/>
            <person name="Lenz C.A."/>
            <person name="Li J.H."/>
            <person name="Li Y."/>
            <person name="Lin X."/>
            <person name="Liu S.X."/>
            <person name="Liu Z.A."/>
            <person name="Luros J.S."/>
            <person name="Maiti R."/>
            <person name="Marziali A."/>
            <person name="Militscher J."/>
            <person name="Miranda M."/>
            <person name="Nguyen M."/>
            <person name="Nierman W.C."/>
            <person name="Osborne B.I."/>
            <person name="Pai G."/>
            <person name="Peterson J."/>
            <person name="Pham P.K."/>
            <person name="Rizzo M."/>
            <person name="Rooney T."/>
            <person name="Rowley D."/>
            <person name="Sakano H."/>
            <person name="Salzberg S.L."/>
            <person name="Schwartz J.R."/>
            <person name="Shinn P."/>
            <person name="Southwick A.M."/>
            <person name="Sun H."/>
            <person name="Tallon L.J."/>
            <person name="Tambunga G."/>
            <person name="Toriumi M.J."/>
            <person name="Town C.D."/>
            <person name="Utterback T."/>
            <person name="Van Aken S."/>
            <person name="Vaysberg M."/>
            <person name="Vysotskaia V.S."/>
            <person name="Walker M."/>
            <person name="Wu D."/>
            <person name="Yu G."/>
            <person name="Fraser C.M."/>
            <person name="Venter J.C."/>
            <person name="Davis R.W."/>
        </authorList>
    </citation>
    <scope>NUCLEOTIDE SEQUENCE [LARGE SCALE GENOMIC DNA]</scope>
    <source>
        <strain evidence="8">cv. Columbia</strain>
    </source>
</reference>
<dbReference type="InterPro" id="IPR006671">
    <property type="entry name" value="Cyclin_N"/>
</dbReference>
<dbReference type="SUPFAM" id="SSF47954">
    <property type="entry name" value="Cyclin-like"/>
    <property type="match status" value="1"/>
</dbReference>
<dbReference type="RefSeq" id="NP_001320187.1">
    <property type="nucleotide sequence ID" value="NM_001333108.1"/>
</dbReference>
<keyword evidence="3" id="KW-0195">Cyclin</keyword>
<evidence type="ECO:0000313" key="9">
    <source>
        <dbReference type="TAIR" id="AT1G34460"/>
    </source>
</evidence>
<proteinExistence type="inferred from homology"/>
<evidence type="ECO:0000256" key="3">
    <source>
        <dbReference type="ARBA" id="ARBA00023127"/>
    </source>
</evidence>
<dbReference type="EMBL" id="CP002684">
    <property type="protein sequence ID" value="ANM57699.1"/>
    <property type="molecule type" value="Genomic_DNA"/>
</dbReference>
<keyword evidence="2" id="KW-0132">Cell division</keyword>
<gene>
    <name evidence="9" type="primary">CYCB1</name>
    <name evidence="7" type="synonym">CYC3</name>
    <name evidence="7" type="synonym">CYCB1:5</name>
    <name evidence="7" type="synonym">CYCLIN 3</name>
    <name evidence="7" type="synonym">CYCLIN B1:5</name>
    <name evidence="6 7" type="ordered locus">At1g34460</name>
    <name evidence="7" type="ORF">F12K21.22</name>
    <name evidence="7" type="ORF">F12K21_22</name>
</gene>
<dbReference type="Araport" id="AT1G34460"/>
<dbReference type="AlphaFoldDB" id="A0A1P8AM20"/>
<dbReference type="PANTHER" id="PTHR10177">
    <property type="entry name" value="CYCLINS"/>
    <property type="match status" value="1"/>
</dbReference>
<dbReference type="InterPro" id="IPR048258">
    <property type="entry name" value="Cyclins_cyclin-box"/>
</dbReference>
<evidence type="ECO:0000313" key="8">
    <source>
        <dbReference type="Proteomes" id="UP000006548"/>
    </source>
</evidence>
<evidence type="ECO:0000256" key="2">
    <source>
        <dbReference type="ARBA" id="ARBA00022618"/>
    </source>
</evidence>
<accession>A0A1P8AM20</accession>
<dbReference type="TAIR" id="AT1G34460">
    <property type="gene designation" value="CYCB1"/>
</dbReference>